<evidence type="ECO:0000256" key="1">
    <source>
        <dbReference type="ARBA" id="ARBA00006479"/>
    </source>
</evidence>
<dbReference type="InterPro" id="IPR036390">
    <property type="entry name" value="WH_DNA-bd_sf"/>
</dbReference>
<dbReference type="RefSeq" id="WP_130539915.1">
    <property type="nucleotide sequence ID" value="NZ_CP042431.1"/>
</dbReference>
<dbReference type="SUPFAM" id="SSF53067">
    <property type="entry name" value="Actin-like ATPase domain"/>
    <property type="match status" value="1"/>
</dbReference>
<dbReference type="AlphaFoldDB" id="A0A4Q7N2F8"/>
<gene>
    <name evidence="2" type="ORF">EV199_1421</name>
</gene>
<evidence type="ECO:0000313" key="2">
    <source>
        <dbReference type="EMBL" id="RZS75552.1"/>
    </source>
</evidence>
<sequence>MFDTAENRSPLYYEIIRQLYYGKVLSCTDLSERISKSIPLVTTAINSLIKSGFVEKKGYAPSSGGRRPLMYALKQDRLYVVTIAMDQLSARIGIVDMQNHYVSGVEVVELRLLNNPEALDTLVQAISSHIDQSGIPRSKIIGAGIGMPGLVNAIDGINYSYLPVTGKSLSQYLSDALGMKVFIDNDSSLIALAEHRFGKAREFRNVMVINMGWGIGLGMIINGQLYRGDDGFAGEFSHIPISEKGSLCYCGKQGCLESEASLLAVADKALQGISKGRLSRLAFLTDQNQLVIGNALMDLANQGDQYAIELFMEAAYKIGRGLSILIHINNPKAIVLSGRGAKVGKLVTAPIQQAITSYCIPRLANNTELLISDFGYEAELIGAAILVMEHFSPNIFATSANSVRKIGK</sequence>
<dbReference type="SUPFAM" id="SSF46785">
    <property type="entry name" value="Winged helix' DNA-binding domain"/>
    <property type="match status" value="1"/>
</dbReference>
<keyword evidence="3" id="KW-1185">Reference proteome</keyword>
<dbReference type="PANTHER" id="PTHR18964">
    <property type="entry name" value="ROK (REPRESSOR, ORF, KINASE) FAMILY"/>
    <property type="match status" value="1"/>
</dbReference>
<dbReference type="Gene3D" id="1.10.10.10">
    <property type="entry name" value="Winged helix-like DNA-binding domain superfamily/Winged helix DNA-binding domain"/>
    <property type="match status" value="1"/>
</dbReference>
<reference evidence="2 3" key="1">
    <citation type="submission" date="2019-02" db="EMBL/GenBank/DDBJ databases">
        <title>Genomic Encyclopedia of Type Strains, Phase IV (KMG-IV): sequencing the most valuable type-strain genomes for metagenomic binning, comparative biology and taxonomic classification.</title>
        <authorList>
            <person name="Goeker M."/>
        </authorList>
    </citation>
    <scope>NUCLEOTIDE SEQUENCE [LARGE SCALE GENOMIC DNA]</scope>
    <source>
        <strain evidence="2 3">DSM 18116</strain>
    </source>
</reference>
<evidence type="ECO:0000313" key="3">
    <source>
        <dbReference type="Proteomes" id="UP000293874"/>
    </source>
</evidence>
<protein>
    <submittedName>
        <fullName evidence="2">MarR family transcriptional regulator</fullName>
    </submittedName>
</protein>
<name>A0A4Q7N2F8_9BACT</name>
<dbReference type="PANTHER" id="PTHR18964:SF149">
    <property type="entry name" value="BIFUNCTIONAL UDP-N-ACETYLGLUCOSAMINE 2-EPIMERASE_N-ACETYLMANNOSAMINE KINASE"/>
    <property type="match status" value="1"/>
</dbReference>
<dbReference type="Proteomes" id="UP000293874">
    <property type="component" value="Unassembled WGS sequence"/>
</dbReference>
<dbReference type="EMBL" id="SGXA01000001">
    <property type="protein sequence ID" value="RZS75552.1"/>
    <property type="molecule type" value="Genomic_DNA"/>
</dbReference>
<dbReference type="Gene3D" id="3.30.420.40">
    <property type="match status" value="2"/>
</dbReference>
<dbReference type="Pfam" id="PF00480">
    <property type="entry name" value="ROK"/>
    <property type="match status" value="1"/>
</dbReference>
<comment type="caution">
    <text evidence="2">The sequence shown here is derived from an EMBL/GenBank/DDBJ whole genome shotgun (WGS) entry which is preliminary data.</text>
</comment>
<dbReference type="InterPro" id="IPR036388">
    <property type="entry name" value="WH-like_DNA-bd_sf"/>
</dbReference>
<organism evidence="2 3">
    <name type="scientific">Pseudobacter ginsenosidimutans</name>
    <dbReference type="NCBI Taxonomy" id="661488"/>
    <lineage>
        <taxon>Bacteria</taxon>
        <taxon>Pseudomonadati</taxon>
        <taxon>Bacteroidota</taxon>
        <taxon>Chitinophagia</taxon>
        <taxon>Chitinophagales</taxon>
        <taxon>Chitinophagaceae</taxon>
        <taxon>Pseudobacter</taxon>
    </lineage>
</organism>
<dbReference type="InterPro" id="IPR043129">
    <property type="entry name" value="ATPase_NBD"/>
</dbReference>
<accession>A0A4Q7N2F8</accession>
<comment type="similarity">
    <text evidence="1">Belongs to the ROK (NagC/XylR) family.</text>
</comment>
<dbReference type="InterPro" id="IPR000600">
    <property type="entry name" value="ROK"/>
</dbReference>
<proteinExistence type="inferred from homology"/>
<dbReference type="OrthoDB" id="9810372at2"/>